<evidence type="ECO:0000256" key="6">
    <source>
        <dbReference type="ARBA" id="ARBA00022989"/>
    </source>
</evidence>
<feature type="transmembrane region" description="Helical" evidence="11">
    <location>
        <begin position="284"/>
        <end position="306"/>
    </location>
</feature>
<evidence type="ECO:0000256" key="9">
    <source>
        <dbReference type="ARBA" id="ARBA00023170"/>
    </source>
</evidence>
<feature type="transmembrane region" description="Helical" evidence="11">
    <location>
        <begin position="374"/>
        <end position="394"/>
    </location>
</feature>
<dbReference type="KEGG" id="aten:116287988"/>
<evidence type="ECO:0000256" key="8">
    <source>
        <dbReference type="ARBA" id="ARBA00023136"/>
    </source>
</evidence>
<evidence type="ECO:0000256" key="1">
    <source>
        <dbReference type="ARBA" id="ARBA00004651"/>
    </source>
</evidence>
<dbReference type="SUPFAM" id="SSF81321">
    <property type="entry name" value="Family A G protein-coupled receptor-like"/>
    <property type="match status" value="1"/>
</dbReference>
<keyword evidence="10" id="KW-0807">Transducer</keyword>
<evidence type="ECO:0000256" key="2">
    <source>
        <dbReference type="ARBA" id="ARBA00022475"/>
    </source>
</evidence>
<dbReference type="SUPFAM" id="SSF52058">
    <property type="entry name" value="L domain-like"/>
    <property type="match status" value="1"/>
</dbReference>
<proteinExistence type="predicted"/>
<keyword evidence="2" id="KW-1003">Cell membrane</keyword>
<dbReference type="InterPro" id="IPR032675">
    <property type="entry name" value="LRR_dom_sf"/>
</dbReference>
<dbReference type="PROSITE" id="PS50262">
    <property type="entry name" value="G_PROTEIN_RECEP_F1_2"/>
    <property type="match status" value="1"/>
</dbReference>
<dbReference type="GO" id="GO:0005886">
    <property type="term" value="C:plasma membrane"/>
    <property type="evidence" value="ECO:0007669"/>
    <property type="project" value="UniProtKB-SubCell"/>
</dbReference>
<dbReference type="RefSeq" id="XP_031550562.1">
    <property type="nucleotide sequence ID" value="XM_031694702.1"/>
</dbReference>
<keyword evidence="6 11" id="KW-1133">Transmembrane helix</keyword>
<keyword evidence="3" id="KW-0433">Leucine-rich repeat</keyword>
<dbReference type="Proteomes" id="UP000515163">
    <property type="component" value="Unplaced"/>
</dbReference>
<evidence type="ECO:0000313" key="14">
    <source>
        <dbReference type="RefSeq" id="XP_031550562.1"/>
    </source>
</evidence>
<dbReference type="InterPro" id="IPR000276">
    <property type="entry name" value="GPCR_Rhodpsn"/>
</dbReference>
<keyword evidence="7" id="KW-0297">G-protein coupled receptor</keyword>
<keyword evidence="9" id="KW-0675">Receptor</keyword>
<keyword evidence="5" id="KW-0677">Repeat</keyword>
<evidence type="ECO:0000256" key="7">
    <source>
        <dbReference type="ARBA" id="ARBA00023040"/>
    </source>
</evidence>
<dbReference type="Gene3D" id="3.80.10.10">
    <property type="entry name" value="Ribonuclease Inhibitor"/>
    <property type="match status" value="1"/>
</dbReference>
<dbReference type="InterPro" id="IPR017452">
    <property type="entry name" value="GPCR_Rhodpsn_7TM"/>
</dbReference>
<comment type="subcellular location">
    <subcellularLocation>
        <location evidence="1">Cell membrane</location>
        <topology evidence="1">Multi-pass membrane protein</topology>
    </subcellularLocation>
</comment>
<dbReference type="Gene3D" id="1.20.1070.10">
    <property type="entry name" value="Rhodopsin 7-helix transmembrane proteins"/>
    <property type="match status" value="1"/>
</dbReference>
<dbReference type="GO" id="GO:0008528">
    <property type="term" value="F:G protein-coupled peptide receptor activity"/>
    <property type="evidence" value="ECO:0007669"/>
    <property type="project" value="TreeGrafter"/>
</dbReference>
<sequence length="595" mass="67668">MSKERMKLRELTVIHYIVLNFVCAYDESPFQCSPRCICFLDDDKVLTAKCKIQNGDHRAIILPDTVQKLDLSSSNLTEVPSLAFSQLQNISGLSLANNHISKINEHSFKHLPTLQKMNLSNNSLREWDIVQIDDLANLTVVDISGNAFMPDQRFLRLPMLKMIIGVAWRKECEDCLIVKTEAVEESFGQSYGFCAIKETSFSFHEEIDYGMSIFFAKNGFSPQCLCQDESCADTEINKPYNMKLNLIIRHLFYVEYIFGFIAIGLNFVVVLTIAFSRTLYKPPFLLLCNIALCDLFMGVYTVLIGRYTVYEFITNEESYKGMDTMVNLYCSVMGFIFTTSQVVVTLTSLLTTLERYFSIVYCMDPSKKLRKKMTSVLIIMIWCCGITYAALPLFRVGGLRYHGEFTCMLPFLDGPLISNVSDSTFVVAVLLSLLYIISIFLYLPIYRSVKNSNVNAGVRRNATLAKNIAVMITTNFIFSLLPLISTILFVYCYDQCMAIFEVNSLKQLQIFFICLSWLPIVLLSINSCLNPLLCAFRNPKIKFRLFLFFKRIKNSVSKEENSNSDSCWRSGAVGGIELADTNNSIQTIGIKNLVY</sequence>
<evidence type="ECO:0000256" key="10">
    <source>
        <dbReference type="ARBA" id="ARBA00023224"/>
    </source>
</evidence>
<feature type="transmembrane region" description="Helical" evidence="11">
    <location>
        <begin position="510"/>
        <end position="536"/>
    </location>
</feature>
<dbReference type="PANTHER" id="PTHR24372:SF77">
    <property type="entry name" value="G-PROTEIN COUPLED RECEPTORS FAMILY 1 PROFILE DOMAIN-CONTAINING PROTEIN"/>
    <property type="match status" value="1"/>
</dbReference>
<dbReference type="FunCoup" id="A0A6P8HCY2">
    <property type="interactions" value="314"/>
</dbReference>
<evidence type="ECO:0000256" key="4">
    <source>
        <dbReference type="ARBA" id="ARBA00022692"/>
    </source>
</evidence>
<protein>
    <submittedName>
        <fullName evidence="14">Lutropin-choriogonadotropic hormone receptor-like</fullName>
    </submittedName>
</protein>
<feature type="transmembrane region" description="Helical" evidence="11">
    <location>
        <begin position="326"/>
        <end position="353"/>
    </location>
</feature>
<accession>A0A6P8HCY2</accession>
<dbReference type="OrthoDB" id="1741314at2759"/>
<evidence type="ECO:0000259" key="12">
    <source>
        <dbReference type="PROSITE" id="PS50262"/>
    </source>
</evidence>
<dbReference type="InParanoid" id="A0A6P8HCY2"/>
<gene>
    <name evidence="14" type="primary">LOC116287988</name>
</gene>
<dbReference type="InterPro" id="IPR001611">
    <property type="entry name" value="Leu-rich_rpt"/>
</dbReference>
<reference evidence="14" key="1">
    <citation type="submission" date="2025-08" db="UniProtKB">
        <authorList>
            <consortium name="RefSeq"/>
        </authorList>
    </citation>
    <scope>IDENTIFICATION</scope>
    <source>
        <tissue evidence="14">Tentacle</tissue>
    </source>
</reference>
<keyword evidence="4 11" id="KW-0812">Transmembrane</keyword>
<dbReference type="Pfam" id="PF13855">
    <property type="entry name" value="LRR_8"/>
    <property type="match status" value="1"/>
</dbReference>
<keyword evidence="8 11" id="KW-0472">Membrane</keyword>
<keyword evidence="13" id="KW-1185">Reference proteome</keyword>
<dbReference type="GO" id="GO:0007189">
    <property type="term" value="P:adenylate cyclase-activating G protein-coupled receptor signaling pathway"/>
    <property type="evidence" value="ECO:0007669"/>
    <property type="project" value="TreeGrafter"/>
</dbReference>
<dbReference type="AlphaFoldDB" id="A0A6P8HCY2"/>
<evidence type="ECO:0000256" key="5">
    <source>
        <dbReference type="ARBA" id="ARBA00022737"/>
    </source>
</evidence>
<feature type="transmembrane region" description="Helical" evidence="11">
    <location>
        <begin position="467"/>
        <end position="490"/>
    </location>
</feature>
<organism evidence="13 14">
    <name type="scientific">Actinia tenebrosa</name>
    <name type="common">Australian red waratah sea anemone</name>
    <dbReference type="NCBI Taxonomy" id="6105"/>
    <lineage>
        <taxon>Eukaryota</taxon>
        <taxon>Metazoa</taxon>
        <taxon>Cnidaria</taxon>
        <taxon>Anthozoa</taxon>
        <taxon>Hexacorallia</taxon>
        <taxon>Actiniaria</taxon>
        <taxon>Actiniidae</taxon>
        <taxon>Actinia</taxon>
    </lineage>
</organism>
<name>A0A6P8HCY2_ACTTE</name>
<dbReference type="GeneID" id="116287988"/>
<dbReference type="GO" id="GO:0009755">
    <property type="term" value="P:hormone-mediated signaling pathway"/>
    <property type="evidence" value="ECO:0007669"/>
    <property type="project" value="TreeGrafter"/>
</dbReference>
<evidence type="ECO:0000313" key="13">
    <source>
        <dbReference type="Proteomes" id="UP000515163"/>
    </source>
</evidence>
<evidence type="ECO:0000256" key="3">
    <source>
        <dbReference type="ARBA" id="ARBA00022614"/>
    </source>
</evidence>
<dbReference type="PANTHER" id="PTHR24372">
    <property type="entry name" value="GLYCOPROTEIN HORMONE RECEPTOR"/>
    <property type="match status" value="1"/>
</dbReference>
<feature type="transmembrane region" description="Helical" evidence="11">
    <location>
        <begin position="425"/>
        <end position="446"/>
    </location>
</feature>
<dbReference type="PRINTS" id="PR00237">
    <property type="entry name" value="GPCRRHODOPSN"/>
</dbReference>
<evidence type="ECO:0000256" key="11">
    <source>
        <dbReference type="SAM" id="Phobius"/>
    </source>
</evidence>
<dbReference type="Pfam" id="PF00001">
    <property type="entry name" value="7tm_1"/>
    <property type="match status" value="1"/>
</dbReference>
<feature type="domain" description="G-protein coupled receptors family 1 profile" evidence="12">
    <location>
        <begin position="265"/>
        <end position="534"/>
    </location>
</feature>
<feature type="transmembrane region" description="Helical" evidence="11">
    <location>
        <begin position="251"/>
        <end position="275"/>
    </location>
</feature>